<keyword evidence="1" id="KW-1133">Transmembrane helix</keyword>
<dbReference type="Proteomes" id="UP000699462">
    <property type="component" value="Unassembled WGS sequence"/>
</dbReference>
<feature type="transmembrane region" description="Helical" evidence="1">
    <location>
        <begin position="50"/>
        <end position="71"/>
    </location>
</feature>
<evidence type="ECO:0000313" key="2">
    <source>
        <dbReference type="EMBL" id="KAF8564698.1"/>
    </source>
</evidence>
<keyword evidence="3" id="KW-1185">Reference proteome</keyword>
<proteinExistence type="predicted"/>
<accession>A0A8T0DCW4</accession>
<evidence type="ECO:0000256" key="1">
    <source>
        <dbReference type="SAM" id="Phobius"/>
    </source>
</evidence>
<sequence length="77" mass="8535">MFYVFSQITDPKHYRTMILGVAICTGSALLCFTIATGFSWKNGQPLFEAWVLAASCACFEALLMSTSLFFTDKLHGN</sequence>
<evidence type="ECO:0000313" key="3">
    <source>
        <dbReference type="Proteomes" id="UP000699462"/>
    </source>
</evidence>
<dbReference type="OrthoDB" id="6240377at2759"/>
<organism evidence="2 3">
    <name type="scientific">Paragonimus westermani</name>
    <dbReference type="NCBI Taxonomy" id="34504"/>
    <lineage>
        <taxon>Eukaryota</taxon>
        <taxon>Metazoa</taxon>
        <taxon>Spiralia</taxon>
        <taxon>Lophotrochozoa</taxon>
        <taxon>Platyhelminthes</taxon>
        <taxon>Trematoda</taxon>
        <taxon>Digenea</taxon>
        <taxon>Plagiorchiida</taxon>
        <taxon>Troglotremata</taxon>
        <taxon>Troglotrematidae</taxon>
        <taxon>Paragonimus</taxon>
    </lineage>
</organism>
<gene>
    <name evidence="2" type="ORF">P879_04725</name>
</gene>
<protein>
    <submittedName>
        <fullName evidence="2">Uncharacterized protein</fullName>
    </submittedName>
</protein>
<dbReference type="EMBL" id="JTDF01008043">
    <property type="protein sequence ID" value="KAF8564698.1"/>
    <property type="molecule type" value="Genomic_DNA"/>
</dbReference>
<keyword evidence="1" id="KW-0812">Transmembrane</keyword>
<comment type="caution">
    <text evidence="2">The sequence shown here is derived from an EMBL/GenBank/DDBJ whole genome shotgun (WGS) entry which is preliminary data.</text>
</comment>
<keyword evidence="1" id="KW-0472">Membrane</keyword>
<reference evidence="2 3" key="1">
    <citation type="submission" date="2019-07" db="EMBL/GenBank/DDBJ databases">
        <title>Annotation for the trematode Paragonimus westermani.</title>
        <authorList>
            <person name="Choi Y.-J."/>
        </authorList>
    </citation>
    <scope>NUCLEOTIDE SEQUENCE [LARGE SCALE GENOMIC DNA]</scope>
    <source>
        <strain evidence="2">180907_Pwestermani</strain>
    </source>
</reference>
<dbReference type="AlphaFoldDB" id="A0A8T0DCW4"/>
<name>A0A8T0DCW4_9TREM</name>
<feature type="transmembrane region" description="Helical" evidence="1">
    <location>
        <begin position="16"/>
        <end position="38"/>
    </location>
</feature>